<dbReference type="Proteomes" id="UP000233778">
    <property type="component" value="Chromosome"/>
</dbReference>
<reference evidence="1 4" key="3">
    <citation type="submission" date="2017-11" db="EMBL/GenBank/DDBJ databases">
        <title>Complete genome sequence of Serratia sp. ATCC 39006 LacA.</title>
        <authorList>
            <person name="Hampton H.G."/>
            <person name="Jackson S.A."/>
            <person name="Jauregui R."/>
            <person name="Poulter G.T.M."/>
            <person name="Salmond G.P.C."/>
            <person name="Fineran P.C."/>
        </authorList>
    </citation>
    <scope>NUCLEOTIDE SEQUENCE [LARGE SCALE GENOMIC DNA]</scope>
    <source>
        <strain evidence="1 4">ATCC 39006</strain>
    </source>
</reference>
<dbReference type="AlphaFoldDB" id="A0A2I5TDK8"/>
<dbReference type="KEGG" id="serq:CWC46_20640"/>
<accession>A0A2I5TDK8</accession>
<dbReference type="Gene3D" id="3.40.109.10">
    <property type="entry name" value="NADH Oxidase"/>
    <property type="match status" value="1"/>
</dbReference>
<evidence type="ECO:0000313" key="4">
    <source>
        <dbReference type="Proteomes" id="UP000233778"/>
    </source>
</evidence>
<dbReference type="OrthoDB" id="272552at2"/>
<reference evidence="2 3" key="1">
    <citation type="journal article" date="2013" name="Genome Announc.">
        <title>Draft genome sequence of Serratia sp. strain ATCC 39006, a model bacterium for analysis of the biosynthesis and regulation of prodigiosin, a carbapenem, and gas vesicles.</title>
        <authorList>
            <person name="Fineran P.C."/>
            <person name="Iglesias Cans M.C."/>
            <person name="Ramsay J.P."/>
            <person name="Wilf N.M."/>
            <person name="Cossyleon D."/>
            <person name="McNeil M.B."/>
            <person name="Williamson N.R."/>
            <person name="Monson R.E."/>
            <person name="Becher S.A."/>
            <person name="Stanton J.A."/>
            <person name="Brugger K."/>
            <person name="Brown S.D."/>
            <person name="Salmond G.P."/>
        </authorList>
    </citation>
    <scope>NUCLEOTIDE SEQUENCE [LARGE SCALE GENOMIC DNA]</scope>
    <source>
        <strain evidence="2">ATCC 39006</strain>
        <strain evidence="3">ATCC 39006 / SC 11482</strain>
    </source>
</reference>
<sequence length="300" mass="34269">MLMSCGIFFEYLSTLLKHSGYPLDWQWVGARQNGSSGMLISFAPSAPCVADLVAYQQWVQRISDRHTVRTAYQPTQVNEQQQAQLYALFDRSPVTCDIKYGEATRHDVAFLTANYASLDFADQQAWRETYHYIRFNEQQAAEDGFYLHHLFGPVSCGFRWFFRIAFHPRLSWLAKRLRLPASMAKGLAELVVEGPQYLALSLEHESDENLFIAGMKLGQLWLMLQSWGWSLHPLSVLVQHATARCALADTVRLTGLPVFFARFGQHRQSGIPTPRRAWQRILTTTQHSFSPENGADVKQP</sequence>
<evidence type="ECO:0000313" key="1">
    <source>
        <dbReference type="EMBL" id="AUH02629.1"/>
    </source>
</evidence>
<reference evidence="2" key="2">
    <citation type="submission" date="2013-09" db="EMBL/GenBank/DDBJ databases">
        <authorList>
            <person name="Wang G."/>
            <person name="Yang Y."/>
            <person name="Su Y."/>
        </authorList>
    </citation>
    <scope>NUCLEOTIDE SEQUENCE</scope>
    <source>
        <strain evidence="2">ATCC 39006</strain>
    </source>
</reference>
<dbReference type="EMBL" id="CP025084">
    <property type="protein sequence ID" value="AUH06943.1"/>
    <property type="molecule type" value="Genomic_DNA"/>
</dbReference>
<name>A0A2I5TDK8_SERS3</name>
<dbReference type="GO" id="GO:0016491">
    <property type="term" value="F:oxidoreductase activity"/>
    <property type="evidence" value="ECO:0007669"/>
    <property type="project" value="InterPro"/>
</dbReference>
<organism evidence="2 3">
    <name type="scientific">Serratia sp. (strain ATCC 39006)</name>
    <name type="common">Prodigiosinella confusarubida</name>
    <dbReference type="NCBI Taxonomy" id="104623"/>
    <lineage>
        <taxon>Bacteria</taxon>
        <taxon>Pseudomonadati</taxon>
        <taxon>Pseudomonadota</taxon>
        <taxon>Gammaproteobacteria</taxon>
        <taxon>Enterobacterales</taxon>
        <taxon>Pectobacteriaceae</taxon>
        <taxon>Prodigiosinella</taxon>
    </lineage>
</organism>
<dbReference type="InterPro" id="IPR000415">
    <property type="entry name" value="Nitroreductase-like"/>
</dbReference>
<proteinExistence type="predicted"/>
<dbReference type="KEGG" id="sera:Ser39006_020635"/>
<evidence type="ECO:0000313" key="3">
    <source>
        <dbReference type="Proteomes" id="UP000017700"/>
    </source>
</evidence>
<dbReference type="SMR" id="A0A2I5TDK8"/>
<evidence type="ECO:0000313" key="2">
    <source>
        <dbReference type="EMBL" id="AUH06943.1"/>
    </source>
</evidence>
<keyword evidence="3" id="KW-1185">Reference proteome</keyword>
<gene>
    <name evidence="1" type="ORF">CWC46_20640</name>
    <name evidence="2" type="ORF">Ser39006_020635</name>
</gene>
<protein>
    <submittedName>
        <fullName evidence="2">Prodigiosin biosynthesis protein PigM</fullName>
    </submittedName>
</protein>
<dbReference type="Proteomes" id="UP000017700">
    <property type="component" value="Chromosome"/>
</dbReference>
<dbReference type="EMBL" id="CP025085">
    <property type="protein sequence ID" value="AUH02629.1"/>
    <property type="molecule type" value="Genomic_DNA"/>
</dbReference>
<reference evidence="2" key="4">
    <citation type="submission" date="2017-11" db="EMBL/GenBank/DDBJ databases">
        <title>Complete genome sequence of Serratia sp. ATCC 39006.</title>
        <authorList>
            <person name="Hampton H.G."/>
            <person name="Jackson S.A."/>
            <person name="Jauregui R."/>
            <person name="Poulter G.T.M."/>
            <person name="Salmond G.P.C."/>
            <person name="Fineran P.C."/>
        </authorList>
    </citation>
    <scope>NUCLEOTIDE SEQUENCE</scope>
    <source>
        <strain evidence="2">ATCC 39006</strain>
    </source>
</reference>